<dbReference type="OMA" id="QRMPYPY"/>
<reference evidence="4" key="4">
    <citation type="submission" date="2025-09" db="UniProtKB">
        <authorList>
            <consortium name="Ensembl"/>
        </authorList>
    </citation>
    <scope>IDENTIFICATION</scope>
</reference>
<feature type="compositionally biased region" description="Polar residues" evidence="2">
    <location>
        <begin position="189"/>
        <end position="199"/>
    </location>
</feature>
<feature type="domain" description="SS18 N-terminal" evidence="3">
    <location>
        <begin position="15"/>
        <end position="74"/>
    </location>
</feature>
<keyword evidence="5" id="KW-1185">Reference proteome</keyword>
<dbReference type="STRING" id="7719.ENSCINP00000036403"/>
<feature type="region of interest" description="Disordered" evidence="2">
    <location>
        <begin position="180"/>
        <end position="235"/>
    </location>
</feature>
<protein>
    <recommendedName>
        <fullName evidence="3">SS18 N-terminal domain-containing protein</fullName>
    </recommendedName>
</protein>
<dbReference type="GeneTree" id="ENSGT00940000175122"/>
<reference evidence="5" key="1">
    <citation type="journal article" date="2002" name="Science">
        <title>The draft genome of Ciona intestinalis: insights into chordate and vertebrate origins.</title>
        <authorList>
            <person name="Dehal P."/>
            <person name="Satou Y."/>
            <person name="Campbell R.K."/>
            <person name="Chapman J."/>
            <person name="Degnan B."/>
            <person name="De Tomaso A."/>
            <person name="Davidson B."/>
            <person name="Di Gregorio A."/>
            <person name="Gelpke M."/>
            <person name="Goodstein D.M."/>
            <person name="Harafuji N."/>
            <person name="Hastings K.E."/>
            <person name="Ho I."/>
            <person name="Hotta K."/>
            <person name="Huang W."/>
            <person name="Kawashima T."/>
            <person name="Lemaire P."/>
            <person name="Martinez D."/>
            <person name="Meinertzhagen I.A."/>
            <person name="Necula S."/>
            <person name="Nonaka M."/>
            <person name="Putnam N."/>
            <person name="Rash S."/>
            <person name="Saiga H."/>
            <person name="Satake M."/>
            <person name="Terry A."/>
            <person name="Yamada L."/>
            <person name="Wang H.G."/>
            <person name="Awazu S."/>
            <person name="Azumi K."/>
            <person name="Boore J."/>
            <person name="Branno M."/>
            <person name="Chin-Bow S."/>
            <person name="DeSantis R."/>
            <person name="Doyle S."/>
            <person name="Francino P."/>
            <person name="Keys D.N."/>
            <person name="Haga S."/>
            <person name="Hayashi H."/>
            <person name="Hino K."/>
            <person name="Imai K.S."/>
            <person name="Inaba K."/>
            <person name="Kano S."/>
            <person name="Kobayashi K."/>
            <person name="Kobayashi M."/>
            <person name="Lee B.I."/>
            <person name="Makabe K.W."/>
            <person name="Manohar C."/>
            <person name="Matassi G."/>
            <person name="Medina M."/>
            <person name="Mochizuki Y."/>
            <person name="Mount S."/>
            <person name="Morishita T."/>
            <person name="Miura S."/>
            <person name="Nakayama A."/>
            <person name="Nishizaka S."/>
            <person name="Nomoto H."/>
            <person name="Ohta F."/>
            <person name="Oishi K."/>
            <person name="Rigoutsos I."/>
            <person name="Sano M."/>
            <person name="Sasaki A."/>
            <person name="Sasakura Y."/>
            <person name="Shoguchi E."/>
            <person name="Shin-i T."/>
            <person name="Spagnuolo A."/>
            <person name="Stainier D."/>
            <person name="Suzuki M.M."/>
            <person name="Tassy O."/>
            <person name="Takatori N."/>
            <person name="Tokuoka M."/>
            <person name="Yagi K."/>
            <person name="Yoshizaki F."/>
            <person name="Wada S."/>
            <person name="Zhang C."/>
            <person name="Hyatt P.D."/>
            <person name="Larimer F."/>
            <person name="Detter C."/>
            <person name="Doggett N."/>
            <person name="Glavina T."/>
            <person name="Hawkins T."/>
            <person name="Richardson P."/>
            <person name="Lucas S."/>
            <person name="Kohara Y."/>
            <person name="Levine M."/>
            <person name="Satoh N."/>
            <person name="Rokhsar D.S."/>
        </authorList>
    </citation>
    <scope>NUCLEOTIDE SEQUENCE [LARGE SCALE GENOMIC DNA]</scope>
</reference>
<evidence type="ECO:0000256" key="1">
    <source>
        <dbReference type="ARBA" id="ARBA00007945"/>
    </source>
</evidence>
<proteinExistence type="inferred from homology"/>
<reference evidence="4" key="3">
    <citation type="submission" date="2025-08" db="UniProtKB">
        <authorList>
            <consortium name="Ensembl"/>
        </authorList>
    </citation>
    <scope>IDENTIFICATION</scope>
</reference>
<evidence type="ECO:0000313" key="4">
    <source>
        <dbReference type="Ensembl" id="ENSCINP00000036403.1"/>
    </source>
</evidence>
<organism evidence="4 5">
    <name type="scientific">Ciona intestinalis</name>
    <name type="common">Transparent sea squirt</name>
    <name type="synonym">Ascidia intestinalis</name>
    <dbReference type="NCBI Taxonomy" id="7719"/>
    <lineage>
        <taxon>Eukaryota</taxon>
        <taxon>Metazoa</taxon>
        <taxon>Chordata</taxon>
        <taxon>Tunicata</taxon>
        <taxon>Ascidiacea</taxon>
        <taxon>Phlebobranchia</taxon>
        <taxon>Cionidae</taxon>
        <taxon>Ciona</taxon>
    </lineage>
</organism>
<dbReference type="Ensembl" id="ENSCINT00000033666.1">
    <property type="protein sequence ID" value="ENSCINP00000036403.1"/>
    <property type="gene ID" value="ENSCING00000023992.1"/>
</dbReference>
<feature type="compositionally biased region" description="Low complexity" evidence="2">
    <location>
        <begin position="200"/>
        <end position="235"/>
    </location>
</feature>
<evidence type="ECO:0000256" key="2">
    <source>
        <dbReference type="SAM" id="MobiDB-lite"/>
    </source>
</evidence>
<accession>H2Y3B8</accession>
<evidence type="ECO:0000313" key="5">
    <source>
        <dbReference type="Proteomes" id="UP000008144"/>
    </source>
</evidence>
<evidence type="ECO:0000259" key="3">
    <source>
        <dbReference type="Pfam" id="PF05030"/>
    </source>
</evidence>
<dbReference type="InterPro" id="IPR007726">
    <property type="entry name" value="SS18_N"/>
</dbReference>
<dbReference type="AlphaFoldDB" id="H2Y3B8"/>
<reference evidence="4" key="2">
    <citation type="journal article" date="2008" name="Genome Biol.">
        <title>Improved genome assembly and evidence-based global gene model set for the chordate Ciona intestinalis: new insight into intron and operon populations.</title>
        <authorList>
            <person name="Satou Y."/>
            <person name="Mineta K."/>
            <person name="Ogasawara M."/>
            <person name="Sasakura Y."/>
            <person name="Shoguchi E."/>
            <person name="Ueno K."/>
            <person name="Yamada L."/>
            <person name="Matsumoto J."/>
            <person name="Wasserscheid J."/>
            <person name="Dewar K."/>
            <person name="Wiley G.B."/>
            <person name="Macmil S.L."/>
            <person name="Roe B.A."/>
            <person name="Zeller R.W."/>
            <person name="Hastings K.E."/>
            <person name="Lemaire P."/>
            <person name="Lindquist E."/>
            <person name="Endo T."/>
            <person name="Hotta K."/>
            <person name="Inaba K."/>
        </authorList>
    </citation>
    <scope>NUCLEOTIDE SEQUENCE [LARGE SCALE GENOMIC DNA]</scope>
    <source>
        <strain evidence="4">wild type</strain>
    </source>
</reference>
<feature type="compositionally biased region" description="Low complexity" evidence="2">
    <location>
        <begin position="137"/>
        <end position="155"/>
    </location>
</feature>
<comment type="similarity">
    <text evidence="1">Belongs to the SS18 family.</text>
</comment>
<dbReference type="EMBL" id="EAAA01000081">
    <property type="status" value="NOT_ANNOTATED_CDS"/>
    <property type="molecule type" value="Genomic_DNA"/>
</dbReference>
<dbReference type="Pfam" id="PF05030">
    <property type="entry name" value="SSXT"/>
    <property type="match status" value="1"/>
</dbReference>
<name>H2Y3B8_CIOIN</name>
<dbReference type="Proteomes" id="UP000008144">
    <property type="component" value="Chromosome 1"/>
</dbReference>
<feature type="region of interest" description="Disordered" evidence="2">
    <location>
        <begin position="101"/>
        <end position="155"/>
    </location>
</feature>
<dbReference type="InParanoid" id="H2Y3B8"/>
<feature type="compositionally biased region" description="Polar residues" evidence="2">
    <location>
        <begin position="110"/>
        <end position="136"/>
    </location>
</feature>
<sequence>MSSAFVPQAVRNPKSAVTQETIQKMLDENSRLIQCIVDEQQNGRMQDCSRYQQILHRNLVWLATVADSNQSNGQNMMAGTSPSPHMVNKDMNQINMQQTSTAAVSSQQAPYVQNTASHTNPTHTSSENAQTSQAPVQAQHMENQQFQQQQQQSTINQNINQQPAPVVTHPRVQVPQVHYPGTKQPAVSYPSQPQPMYSNYQTQPGYGQHTQQHTTYQQQPQQQSYPQGQYPYPEQ</sequence>
<dbReference type="HOGENOM" id="CLU_1179866_0_0_1"/>